<comment type="caution">
    <text evidence="1">The sequence shown here is derived from an EMBL/GenBank/DDBJ whole genome shotgun (WGS) entry which is preliminary data.</text>
</comment>
<evidence type="ECO:0000313" key="2">
    <source>
        <dbReference type="Proteomes" id="UP001626550"/>
    </source>
</evidence>
<reference evidence="1 2" key="1">
    <citation type="submission" date="2024-11" db="EMBL/GenBank/DDBJ databases">
        <title>Adaptive evolution of stress response genes in parasites aligns with host niche diversity.</title>
        <authorList>
            <person name="Hahn C."/>
            <person name="Resl P."/>
        </authorList>
    </citation>
    <scope>NUCLEOTIDE SEQUENCE [LARGE SCALE GENOMIC DNA]</scope>
    <source>
        <strain evidence="1">EGGRZ-B1_66</strain>
        <tissue evidence="1">Body</tissue>
    </source>
</reference>
<keyword evidence="2" id="KW-1185">Reference proteome</keyword>
<protein>
    <submittedName>
        <fullName evidence="1">Uncharacterized protein</fullName>
    </submittedName>
</protein>
<dbReference type="AlphaFoldDB" id="A0ABD2QAZ4"/>
<name>A0ABD2QAZ4_9PLAT</name>
<accession>A0ABD2QAZ4</accession>
<evidence type="ECO:0000313" key="1">
    <source>
        <dbReference type="EMBL" id="KAL3316697.1"/>
    </source>
</evidence>
<organism evidence="1 2">
    <name type="scientific">Cichlidogyrus casuarinus</name>
    <dbReference type="NCBI Taxonomy" id="1844966"/>
    <lineage>
        <taxon>Eukaryota</taxon>
        <taxon>Metazoa</taxon>
        <taxon>Spiralia</taxon>
        <taxon>Lophotrochozoa</taxon>
        <taxon>Platyhelminthes</taxon>
        <taxon>Monogenea</taxon>
        <taxon>Monopisthocotylea</taxon>
        <taxon>Dactylogyridea</taxon>
        <taxon>Ancyrocephalidae</taxon>
        <taxon>Cichlidogyrus</taxon>
    </lineage>
</organism>
<proteinExistence type="predicted"/>
<dbReference type="EMBL" id="JBJKFK010000495">
    <property type="protein sequence ID" value="KAL3316697.1"/>
    <property type="molecule type" value="Genomic_DNA"/>
</dbReference>
<gene>
    <name evidence="1" type="ORF">Ciccas_004647</name>
</gene>
<sequence length="89" mass="10301">MQHFIKCVNPFDLKMTKSQVQANLDASLAASRFVFSHLATQIKVNSECHPPRHLPFENELEFTPLPKIPKKLNNACSEESKTRLIFDWF</sequence>
<dbReference type="Proteomes" id="UP001626550">
    <property type="component" value="Unassembled WGS sequence"/>
</dbReference>